<accession>H6UQE4</accession>
<sequence length="95" mass="10079">MSGWDGPVASRSLAVRNTHALAKAGFITIRNLLEGRVEGGSAAALALAEALHNLPEPGNTFLQKLTLDRLQEFTESYPHLALMLNSAAAKPEPTA</sequence>
<proteinExistence type="predicted"/>
<gene>
    <name evidence="1" type="ORF">TnAbaR23_50</name>
</gene>
<dbReference type="EMBL" id="JN676148">
    <property type="protein sequence ID" value="AFB76405.1"/>
    <property type="molecule type" value="Genomic_DNA"/>
</dbReference>
<evidence type="ECO:0000313" key="1">
    <source>
        <dbReference type="EMBL" id="AFB76405.1"/>
    </source>
</evidence>
<protein>
    <submittedName>
        <fullName evidence="1">Uncharacterized protein</fullName>
    </submittedName>
</protein>
<organism evidence="1">
    <name type="scientific">Acinetobacter baumannii A424</name>
    <dbReference type="NCBI Taxonomy" id="1082934"/>
    <lineage>
        <taxon>Bacteria</taxon>
        <taxon>Pseudomonadati</taxon>
        <taxon>Pseudomonadota</taxon>
        <taxon>Gammaproteobacteria</taxon>
        <taxon>Moraxellales</taxon>
        <taxon>Moraxellaceae</taxon>
        <taxon>Acinetobacter</taxon>
        <taxon>Acinetobacter calcoaceticus/baumannii complex</taxon>
    </lineage>
</organism>
<dbReference type="AlphaFoldDB" id="H6UQE4"/>
<reference evidence="1" key="1">
    <citation type="journal article" date="2012" name="Antimicrob. Agents Chemother.">
        <title>Deletion of TnAbaR23 Results in both Expected and Unexpected Antibiogram Changes in a Multidrug-Resistant Acinetobacter baumannii Strain.</title>
        <authorList>
            <person name="Kochar M."/>
            <person name="Crosatti M."/>
            <person name="Harrison E.M."/>
            <person name="Rieck B."/>
            <person name="Chan J."/>
            <person name="Constantinidou C."/>
            <person name="Pallen M."/>
            <person name="Ou H.Y."/>
            <person name="Rajakumar K."/>
        </authorList>
    </citation>
    <scope>NUCLEOTIDE SEQUENCE</scope>
    <source>
        <strain evidence="1">A424</strain>
    </source>
</reference>
<name>H6UQE4_ACIBA</name>